<proteinExistence type="predicted"/>
<feature type="transmembrane region" description="Helical" evidence="1">
    <location>
        <begin position="114"/>
        <end position="141"/>
    </location>
</feature>
<sequence>MEFVQVQRIHKISRLQWMQYGAALLVICVHCGPILENPAYNHLLKGALCRVAVPFFALSTAFFVREKSRWQPGYFRTYMRSLVKNYLVWSVAFLPLGMLWLQQNLTLPLYLYPAALLVGVFYTGTFYHLWYIPALLLALWLGHFLVGKFPYKVLLSGFGCLYLFGCMETYYGFLPEGGMKVVVDAYLQLFVTTRNGLLFVSIFVVLGFLISDYQDQLHKLSSYYSWGLVVSMAGLILEERLIFGSGNLDSNFLISLVPLSFCLFLWGLAGSQQAPRIKNCSKYYYFIHPYAIFVVQQITQQEMTRGWEQFLLVVVITHGMSWLLVMGKGKLTGRYLSRL</sequence>
<feature type="transmembrane region" description="Helical" evidence="1">
    <location>
        <begin position="85"/>
        <end position="102"/>
    </location>
</feature>
<feature type="transmembrane region" description="Helical" evidence="1">
    <location>
        <begin position="17"/>
        <end position="35"/>
    </location>
</feature>
<organism evidence="3 4">
    <name type="scientific">Candidatus Enterococcus moelleringii</name>
    <dbReference type="NCBI Taxonomy" id="2815325"/>
    <lineage>
        <taxon>Bacteria</taxon>
        <taxon>Bacillati</taxon>
        <taxon>Bacillota</taxon>
        <taxon>Bacilli</taxon>
        <taxon>Lactobacillales</taxon>
        <taxon>Enterococcaceae</taxon>
        <taxon>Enterococcus</taxon>
    </lineage>
</organism>
<evidence type="ECO:0000256" key="1">
    <source>
        <dbReference type="SAM" id="Phobius"/>
    </source>
</evidence>
<keyword evidence="4" id="KW-1185">Reference proteome</keyword>
<dbReference type="RefSeq" id="WP_207675041.1">
    <property type="nucleotide sequence ID" value="NZ_JAFREM010000029.1"/>
</dbReference>
<feature type="transmembrane region" description="Helical" evidence="1">
    <location>
        <begin position="153"/>
        <end position="173"/>
    </location>
</feature>
<accession>A0ABS3LEK3</accession>
<feature type="transmembrane region" description="Helical" evidence="1">
    <location>
        <begin position="306"/>
        <end position="325"/>
    </location>
</feature>
<feature type="transmembrane region" description="Helical" evidence="1">
    <location>
        <begin position="47"/>
        <end position="64"/>
    </location>
</feature>
<keyword evidence="3" id="KW-0012">Acyltransferase</keyword>
<feature type="transmembrane region" description="Helical" evidence="1">
    <location>
        <begin position="223"/>
        <end position="246"/>
    </location>
</feature>
<evidence type="ECO:0000259" key="2">
    <source>
        <dbReference type="Pfam" id="PF01757"/>
    </source>
</evidence>
<keyword evidence="1" id="KW-0812">Transmembrane</keyword>
<dbReference type="Pfam" id="PF01757">
    <property type="entry name" value="Acyl_transf_3"/>
    <property type="match status" value="1"/>
</dbReference>
<dbReference type="EMBL" id="JAFREM010000029">
    <property type="protein sequence ID" value="MBO1308053.1"/>
    <property type="molecule type" value="Genomic_DNA"/>
</dbReference>
<keyword evidence="1" id="KW-0472">Membrane</keyword>
<keyword evidence="3" id="KW-0808">Transferase</keyword>
<dbReference type="InterPro" id="IPR002656">
    <property type="entry name" value="Acyl_transf_3_dom"/>
</dbReference>
<reference evidence="3 4" key="1">
    <citation type="submission" date="2021-03" db="EMBL/GenBank/DDBJ databases">
        <title>Enterococcal diversity collection.</title>
        <authorList>
            <person name="Gilmore M.S."/>
            <person name="Schwartzman J."/>
            <person name="Van Tyne D."/>
            <person name="Martin M."/>
            <person name="Earl A.M."/>
            <person name="Manson A.L."/>
            <person name="Straub T."/>
            <person name="Salamzade R."/>
            <person name="Saavedra J."/>
            <person name="Lebreton F."/>
            <person name="Prichula J."/>
            <person name="Schaufler K."/>
            <person name="Gaca A."/>
            <person name="Sgardioli B."/>
            <person name="Wagenaar J."/>
            <person name="Strong T."/>
        </authorList>
    </citation>
    <scope>NUCLEOTIDE SEQUENCE [LARGE SCALE GENOMIC DNA]</scope>
    <source>
        <strain evidence="3 4">669A</strain>
    </source>
</reference>
<comment type="caution">
    <text evidence="3">The sequence shown here is derived from an EMBL/GenBank/DDBJ whole genome shotgun (WGS) entry which is preliminary data.</text>
</comment>
<keyword evidence="1" id="KW-1133">Transmembrane helix</keyword>
<feature type="transmembrane region" description="Helical" evidence="1">
    <location>
        <begin position="283"/>
        <end position="300"/>
    </location>
</feature>
<evidence type="ECO:0000313" key="3">
    <source>
        <dbReference type="EMBL" id="MBO1308053.1"/>
    </source>
</evidence>
<gene>
    <name evidence="3" type="ORF">JZO70_17895</name>
</gene>
<protein>
    <submittedName>
        <fullName evidence="3">Acyltransferase</fullName>
    </submittedName>
</protein>
<name>A0ABS3LEK3_9ENTE</name>
<evidence type="ECO:0000313" key="4">
    <source>
        <dbReference type="Proteomes" id="UP000664601"/>
    </source>
</evidence>
<dbReference type="Proteomes" id="UP000664601">
    <property type="component" value="Unassembled WGS sequence"/>
</dbReference>
<dbReference type="GO" id="GO:0016746">
    <property type="term" value="F:acyltransferase activity"/>
    <property type="evidence" value="ECO:0007669"/>
    <property type="project" value="UniProtKB-KW"/>
</dbReference>
<feature type="transmembrane region" description="Helical" evidence="1">
    <location>
        <begin position="185"/>
        <end position="211"/>
    </location>
</feature>
<feature type="transmembrane region" description="Helical" evidence="1">
    <location>
        <begin position="252"/>
        <end position="271"/>
    </location>
</feature>
<feature type="domain" description="Acyltransferase 3" evidence="2">
    <location>
        <begin position="14"/>
        <end position="325"/>
    </location>
</feature>